<dbReference type="HOGENOM" id="CLU_151864_0_0_6"/>
<evidence type="ECO:0000313" key="1">
    <source>
        <dbReference type="EMBL" id="ADF60058.1"/>
    </source>
</evidence>
<keyword evidence="2" id="KW-1185">Reference proteome</keyword>
<dbReference type="PATRIC" id="fig|716541.4.peg.769"/>
<proteinExistence type="predicted"/>
<accession>A0A0H3CDZ9</accession>
<dbReference type="EnsemblBacteria" id="ADF60058">
    <property type="protein sequence ID" value="ADF60058"/>
    <property type="gene ID" value="ECL_00492"/>
</dbReference>
<organism evidence="1 2">
    <name type="scientific">Enterobacter cloacae subsp. cloacae (strain ATCC 13047 / DSM 30054 / NBRC 13535 / NCTC 10005 / WDCM 00083 / NCDC 279-56)</name>
    <dbReference type="NCBI Taxonomy" id="716541"/>
    <lineage>
        <taxon>Bacteria</taxon>
        <taxon>Pseudomonadati</taxon>
        <taxon>Pseudomonadota</taxon>
        <taxon>Gammaproteobacteria</taxon>
        <taxon>Enterobacterales</taxon>
        <taxon>Enterobacteriaceae</taxon>
        <taxon>Enterobacter</taxon>
        <taxon>Enterobacter cloacae complex</taxon>
    </lineage>
</organism>
<reference evidence="1 2" key="1">
    <citation type="journal article" date="2010" name="J. Bacteriol.">
        <title>Complete genome sequence of Enterobacter cloacae subsp. cloacae type strain ATCC 13047.</title>
        <authorList>
            <person name="Ren Y."/>
            <person name="Ren Y."/>
            <person name="Zhou Z."/>
            <person name="Guo X."/>
            <person name="Li Y."/>
            <person name="Feng L."/>
            <person name="Wang L."/>
        </authorList>
    </citation>
    <scope>NUCLEOTIDE SEQUENCE [LARGE SCALE GENOMIC DNA]</scope>
    <source>
        <strain evidence="2">ATCC 13047 / DSM 30054 / NBRC 13535 / NCTC 10005 / WDCM 00083 / NCDC 279-56</strain>
    </source>
</reference>
<sequence>MKIYTHALVLVQGKEDGVTLLALAATLSRLLQMKITLAHICNDYREMNYVSDGLMDDAVSKDVVQVKALFSELTSSVAEHVDARELVTMRRFEDVQKCITDTGVDLVIAGHRNRFMGALTSRSAEYINHLNVDVLIKHIPN</sequence>
<dbReference type="OrthoDB" id="6594151at2"/>
<dbReference type="SUPFAM" id="SSF52402">
    <property type="entry name" value="Adenine nucleotide alpha hydrolases-like"/>
    <property type="match status" value="1"/>
</dbReference>
<dbReference type="Gene3D" id="3.40.50.620">
    <property type="entry name" value="HUPs"/>
    <property type="match status" value="1"/>
</dbReference>
<gene>
    <name evidence="1" type="ordered locus">ECL_00492</name>
</gene>
<dbReference type="EMBL" id="CP001918">
    <property type="protein sequence ID" value="ADF60058.1"/>
    <property type="molecule type" value="Genomic_DNA"/>
</dbReference>
<dbReference type="AlphaFoldDB" id="A0A0H3CDZ9"/>
<name>A0A0H3CDZ9_ENTCC</name>
<dbReference type="eggNOG" id="COG0589">
    <property type="taxonomic scope" value="Bacteria"/>
</dbReference>
<dbReference type="InterPro" id="IPR014729">
    <property type="entry name" value="Rossmann-like_a/b/a_fold"/>
</dbReference>
<protein>
    <submittedName>
        <fullName evidence="1">Universal stress protein A</fullName>
    </submittedName>
</protein>
<dbReference type="Proteomes" id="UP000002363">
    <property type="component" value="Chromosome"/>
</dbReference>
<dbReference type="RefSeq" id="WP_013095219.1">
    <property type="nucleotide sequence ID" value="NC_014121.1"/>
</dbReference>
<dbReference type="STRING" id="716541.ECL_00492"/>
<evidence type="ECO:0000313" key="2">
    <source>
        <dbReference type="Proteomes" id="UP000002363"/>
    </source>
</evidence>
<dbReference type="KEGG" id="enc:ECL_00492"/>